<accession>A0AAU9D9C2</accession>
<feature type="signal peptide" evidence="1">
    <location>
        <begin position="1"/>
        <end position="22"/>
    </location>
</feature>
<dbReference type="EMBL" id="AP025314">
    <property type="protein sequence ID" value="BDD08880.1"/>
    <property type="molecule type" value="Genomic_DNA"/>
</dbReference>
<evidence type="ECO:0008006" key="4">
    <source>
        <dbReference type="Google" id="ProtNLM"/>
    </source>
</evidence>
<evidence type="ECO:0000313" key="3">
    <source>
        <dbReference type="Proteomes" id="UP001348817"/>
    </source>
</evidence>
<dbReference type="AlphaFoldDB" id="A0AAU9D9C2"/>
<dbReference type="RefSeq" id="WP_338394109.1">
    <property type="nucleotide sequence ID" value="NZ_AP025314.1"/>
</dbReference>
<keyword evidence="3" id="KW-1185">Reference proteome</keyword>
<evidence type="ECO:0000313" key="2">
    <source>
        <dbReference type="EMBL" id="BDD08880.1"/>
    </source>
</evidence>
<reference evidence="2 3" key="1">
    <citation type="submission" date="2021-12" db="EMBL/GenBank/DDBJ databases">
        <title>Genome sequencing of bacteria with rrn-lacking chromosome and rrn-plasmid.</title>
        <authorList>
            <person name="Anda M."/>
            <person name="Iwasaki W."/>
        </authorList>
    </citation>
    <scope>NUCLEOTIDE SEQUENCE [LARGE SCALE GENOMIC DNA]</scope>
    <source>
        <strain evidence="2 3">DSM 100852</strain>
    </source>
</reference>
<sequence length="206" mass="23277">MKQLVPIVTLAMFCLFASQALAQNKQEVRLFYSFSYTDFTEGDERDGASSYSLNNNSEFGILYLRKFSKRFALRTGIGYSFQKLKTDHKLPDFCGTPPVHESPSFSRTRPFESLHIPVGLEVTLFEFLYAHGGIIYSDQLAGGSDYRNAGLGYDIGVGFKYDIGRFSLHVNPNFKLRNAHYFTKGDKIEANTWGSSGLDFMIGYSF</sequence>
<protein>
    <recommendedName>
        <fullName evidence="4">Outer membrane protein beta-barrel domain-containing protein</fullName>
    </recommendedName>
</protein>
<proteinExistence type="predicted"/>
<name>A0AAU9D9C2_9BACT</name>
<organism evidence="2 3">
    <name type="scientific">Fulvitalea axinellae</name>
    <dbReference type="NCBI Taxonomy" id="1182444"/>
    <lineage>
        <taxon>Bacteria</taxon>
        <taxon>Pseudomonadati</taxon>
        <taxon>Bacteroidota</taxon>
        <taxon>Cytophagia</taxon>
        <taxon>Cytophagales</taxon>
        <taxon>Persicobacteraceae</taxon>
        <taxon>Fulvitalea</taxon>
    </lineage>
</organism>
<gene>
    <name evidence="2" type="ORF">FUAX_13120</name>
</gene>
<evidence type="ECO:0000256" key="1">
    <source>
        <dbReference type="SAM" id="SignalP"/>
    </source>
</evidence>
<dbReference type="KEGG" id="fax:FUAX_13120"/>
<dbReference type="Proteomes" id="UP001348817">
    <property type="component" value="Chromosome"/>
</dbReference>
<keyword evidence="1" id="KW-0732">Signal</keyword>
<feature type="chain" id="PRO_5043437416" description="Outer membrane protein beta-barrel domain-containing protein" evidence="1">
    <location>
        <begin position="23"/>
        <end position="206"/>
    </location>
</feature>